<feature type="signal peptide" evidence="2">
    <location>
        <begin position="1"/>
        <end position="25"/>
    </location>
</feature>
<feature type="chain" id="PRO_5026339565" evidence="2">
    <location>
        <begin position="26"/>
        <end position="93"/>
    </location>
</feature>
<evidence type="ECO:0000313" key="3">
    <source>
        <dbReference type="EMBL" id="NGO74701.1"/>
    </source>
</evidence>
<evidence type="ECO:0000313" key="4">
    <source>
        <dbReference type="Proteomes" id="UP000481109"/>
    </source>
</evidence>
<protein>
    <submittedName>
        <fullName evidence="3">Uncharacterized protein</fullName>
    </submittedName>
</protein>
<name>A0A6G4XDH3_9ACTN</name>
<sequence length="93" mass="9664">MRIRALIIVAGALAATTLPTLPAFATPPPAPTHEATSTHISPREEIQPAANIVGRIAHRGAERVTGKPIGLVPEQATSLPALKAPRNPVNPCL</sequence>
<dbReference type="Proteomes" id="UP000481109">
    <property type="component" value="Unassembled WGS sequence"/>
</dbReference>
<reference evidence="3 4" key="1">
    <citation type="submission" date="2020-02" db="EMBL/GenBank/DDBJ databases">
        <title>Whole-genome analyses of novel actinobacteria.</title>
        <authorList>
            <person name="Sahin N."/>
            <person name="Tokatli A."/>
        </authorList>
    </citation>
    <scope>NUCLEOTIDE SEQUENCE [LARGE SCALE GENOMIC DNA]</scope>
    <source>
        <strain evidence="3 4">YC504</strain>
    </source>
</reference>
<keyword evidence="2" id="KW-0732">Signal</keyword>
<dbReference type="EMBL" id="JAAKZW010000005">
    <property type="protein sequence ID" value="NGO74701.1"/>
    <property type="molecule type" value="Genomic_DNA"/>
</dbReference>
<dbReference type="RefSeq" id="WP_165330221.1">
    <property type="nucleotide sequence ID" value="NZ_JAAKZW010000005.1"/>
</dbReference>
<gene>
    <name evidence="3" type="ORF">G6045_03215</name>
</gene>
<organism evidence="3 4">
    <name type="scientific">Streptomyces mesophilus</name>
    <dbReference type="NCBI Taxonomy" id="1775132"/>
    <lineage>
        <taxon>Bacteria</taxon>
        <taxon>Bacillati</taxon>
        <taxon>Actinomycetota</taxon>
        <taxon>Actinomycetes</taxon>
        <taxon>Kitasatosporales</taxon>
        <taxon>Streptomycetaceae</taxon>
        <taxon>Streptomyces</taxon>
    </lineage>
</organism>
<dbReference type="AlphaFoldDB" id="A0A6G4XDH3"/>
<feature type="region of interest" description="Disordered" evidence="1">
    <location>
        <begin position="24"/>
        <end position="44"/>
    </location>
</feature>
<evidence type="ECO:0000256" key="2">
    <source>
        <dbReference type="SAM" id="SignalP"/>
    </source>
</evidence>
<comment type="caution">
    <text evidence="3">The sequence shown here is derived from an EMBL/GenBank/DDBJ whole genome shotgun (WGS) entry which is preliminary data.</text>
</comment>
<accession>A0A6G4XDH3</accession>
<proteinExistence type="predicted"/>
<evidence type="ECO:0000256" key="1">
    <source>
        <dbReference type="SAM" id="MobiDB-lite"/>
    </source>
</evidence>
<keyword evidence="4" id="KW-1185">Reference proteome</keyword>